<dbReference type="InterPro" id="IPR036388">
    <property type="entry name" value="WH-like_DNA-bd_sf"/>
</dbReference>
<feature type="domain" description="HTH lysR-type" evidence="5">
    <location>
        <begin position="1"/>
        <end position="57"/>
    </location>
</feature>
<evidence type="ECO:0000256" key="3">
    <source>
        <dbReference type="ARBA" id="ARBA00023125"/>
    </source>
</evidence>
<comment type="caution">
    <text evidence="6">The sequence shown here is derived from an EMBL/GenBank/DDBJ whole genome shotgun (WGS) entry which is preliminary data.</text>
</comment>
<evidence type="ECO:0000256" key="4">
    <source>
        <dbReference type="ARBA" id="ARBA00023163"/>
    </source>
</evidence>
<comment type="similarity">
    <text evidence="1">Belongs to the LysR transcriptional regulatory family.</text>
</comment>
<dbReference type="FunFam" id="1.10.10.10:FF:000001">
    <property type="entry name" value="LysR family transcriptional regulator"/>
    <property type="match status" value="1"/>
</dbReference>
<reference evidence="6 7" key="1">
    <citation type="submission" date="2017-02" db="EMBL/GenBank/DDBJ databases">
        <title>Chromobacterium haemolyticum H5244.</title>
        <authorList>
            <person name="Gulvik C.A."/>
        </authorList>
    </citation>
    <scope>NUCLEOTIDE SEQUENCE [LARGE SCALE GENOMIC DNA]</scope>
    <source>
        <strain evidence="6 7">H5244</strain>
    </source>
</reference>
<keyword evidence="3" id="KW-0238">DNA-binding</keyword>
<dbReference type="InterPro" id="IPR036390">
    <property type="entry name" value="WH_DNA-bd_sf"/>
</dbReference>
<dbReference type="GO" id="GO:0003677">
    <property type="term" value="F:DNA binding"/>
    <property type="evidence" value="ECO:0007669"/>
    <property type="project" value="UniProtKB-KW"/>
</dbReference>
<organism evidence="6 7">
    <name type="scientific">Chromobacterium haemolyticum</name>
    <dbReference type="NCBI Taxonomy" id="394935"/>
    <lineage>
        <taxon>Bacteria</taxon>
        <taxon>Pseudomonadati</taxon>
        <taxon>Pseudomonadota</taxon>
        <taxon>Betaproteobacteria</taxon>
        <taxon>Neisseriales</taxon>
        <taxon>Chromobacteriaceae</taxon>
        <taxon>Chromobacterium</taxon>
    </lineage>
</organism>
<dbReference type="SUPFAM" id="SSF53850">
    <property type="entry name" value="Periplasmic binding protein-like II"/>
    <property type="match status" value="1"/>
</dbReference>
<dbReference type="InterPro" id="IPR000847">
    <property type="entry name" value="LysR_HTH_N"/>
</dbReference>
<proteinExistence type="inferred from homology"/>
<dbReference type="GO" id="GO:0003700">
    <property type="term" value="F:DNA-binding transcription factor activity"/>
    <property type="evidence" value="ECO:0007669"/>
    <property type="project" value="InterPro"/>
</dbReference>
<dbReference type="Gene3D" id="1.10.10.10">
    <property type="entry name" value="Winged helix-like DNA-binding domain superfamily/Winged helix DNA-binding domain"/>
    <property type="match status" value="1"/>
</dbReference>
<dbReference type="PANTHER" id="PTHR30537">
    <property type="entry name" value="HTH-TYPE TRANSCRIPTIONAL REGULATOR"/>
    <property type="match status" value="1"/>
</dbReference>
<evidence type="ECO:0000313" key="7">
    <source>
        <dbReference type="Proteomes" id="UP000192721"/>
    </source>
</evidence>
<dbReference type="Gene3D" id="3.40.190.290">
    <property type="match status" value="1"/>
</dbReference>
<dbReference type="SUPFAM" id="SSF46785">
    <property type="entry name" value="Winged helix' DNA-binding domain"/>
    <property type="match status" value="1"/>
</dbReference>
<dbReference type="Proteomes" id="UP000192721">
    <property type="component" value="Unassembled WGS sequence"/>
</dbReference>
<dbReference type="CDD" id="cd08422">
    <property type="entry name" value="PBP2_CrgA_like"/>
    <property type="match status" value="1"/>
</dbReference>
<protein>
    <submittedName>
        <fullName evidence="6">LysR family transcriptional regulator</fullName>
    </submittedName>
</protein>
<evidence type="ECO:0000313" key="6">
    <source>
        <dbReference type="EMBL" id="OQS43543.1"/>
    </source>
</evidence>
<evidence type="ECO:0000256" key="1">
    <source>
        <dbReference type="ARBA" id="ARBA00009437"/>
    </source>
</evidence>
<gene>
    <name evidence="6" type="ORF">B0T45_02200</name>
</gene>
<evidence type="ECO:0000256" key="2">
    <source>
        <dbReference type="ARBA" id="ARBA00023015"/>
    </source>
</evidence>
<dbReference type="PROSITE" id="PS50931">
    <property type="entry name" value="HTH_LYSR"/>
    <property type="match status" value="1"/>
</dbReference>
<dbReference type="PANTHER" id="PTHR30537:SF5">
    <property type="entry name" value="HTH-TYPE TRANSCRIPTIONAL ACTIVATOR TTDR-RELATED"/>
    <property type="match status" value="1"/>
</dbReference>
<dbReference type="Pfam" id="PF00126">
    <property type="entry name" value="HTH_1"/>
    <property type="match status" value="1"/>
</dbReference>
<dbReference type="EMBL" id="MUKV01000002">
    <property type="protein sequence ID" value="OQS43543.1"/>
    <property type="molecule type" value="Genomic_DNA"/>
</dbReference>
<keyword evidence="4" id="KW-0804">Transcription</keyword>
<accession>A0A1W0D9B2</accession>
<dbReference type="Pfam" id="PF03466">
    <property type="entry name" value="LysR_substrate"/>
    <property type="match status" value="1"/>
</dbReference>
<dbReference type="AlphaFoldDB" id="A0A1W0D9B2"/>
<name>A0A1W0D9B2_9NEIS</name>
<dbReference type="InterPro" id="IPR058163">
    <property type="entry name" value="LysR-type_TF_proteobact-type"/>
</dbReference>
<evidence type="ECO:0000259" key="5">
    <source>
        <dbReference type="PROSITE" id="PS50931"/>
    </source>
</evidence>
<sequence length="300" mass="33512">MLDDLQLFVSIVDAGSLNAAARRLGVPTATLSRRLQALERELGCRLLHRSARRMELTAEGGQYYEQCRPLLQSLSQATASLADSLHQVKGVLRVLSPLSLGNDVLVPVWRRMLKDYPDLRLELHLNNAIDDLLSGMADVALRVGEQPDSSLNQRRLGWVRTLLVAAPAYLATQGEPQTPEDLARHALLVAEPFERWHLQRRDDGAAWELPPPRLRVNDMLLPRRLAEAGMGIAVCPHSLCHRQLVEGGLRQVLAGWEMPAKPVYAVWPQRRYPPARVRVLLDVLAEFAETEPLLSRPAGI</sequence>
<keyword evidence="2" id="KW-0805">Transcription regulation</keyword>
<dbReference type="RefSeq" id="WP_081554427.1">
    <property type="nucleotide sequence ID" value="NZ_MUKV01000002.1"/>
</dbReference>
<dbReference type="InterPro" id="IPR005119">
    <property type="entry name" value="LysR_subst-bd"/>
</dbReference>